<dbReference type="PANTHER" id="PTHR47660:SF3">
    <property type="entry name" value="FINGER DOMAIN PROTEIN, PUTATIVE (AFU_ORTHOLOGUE AFUA_4G03310)-RELATED"/>
    <property type="match status" value="1"/>
</dbReference>
<evidence type="ECO:0000256" key="3">
    <source>
        <dbReference type="ARBA" id="ARBA00023015"/>
    </source>
</evidence>
<dbReference type="EMBL" id="AHHD01000293">
    <property type="protein sequence ID" value="EKG15765.1"/>
    <property type="molecule type" value="Genomic_DNA"/>
</dbReference>
<evidence type="ECO:0000313" key="7">
    <source>
        <dbReference type="EMBL" id="EKG15765.1"/>
    </source>
</evidence>
<reference evidence="7 8" key="1">
    <citation type="journal article" date="2012" name="BMC Genomics">
        <title>Tools to kill: Genome of one of the most destructive plant pathogenic fungi Macrophomina phaseolina.</title>
        <authorList>
            <person name="Islam M.S."/>
            <person name="Haque M.S."/>
            <person name="Islam M.M."/>
            <person name="Emdad E.M."/>
            <person name="Halim A."/>
            <person name="Hossen Q.M.M."/>
            <person name="Hossain M.Z."/>
            <person name="Ahmed B."/>
            <person name="Rahim S."/>
            <person name="Rahman M.S."/>
            <person name="Alam M.M."/>
            <person name="Hou S."/>
            <person name="Wan X."/>
            <person name="Saito J.A."/>
            <person name="Alam M."/>
        </authorList>
    </citation>
    <scope>NUCLEOTIDE SEQUENCE [LARGE SCALE GENOMIC DNA]</scope>
    <source>
        <strain evidence="7 8">MS6</strain>
    </source>
</reference>
<name>K2SG16_MACPH</name>
<protein>
    <submittedName>
        <fullName evidence="7">GsfR2</fullName>
    </submittedName>
</protein>
<evidence type="ECO:0000256" key="5">
    <source>
        <dbReference type="ARBA" id="ARBA00023242"/>
    </source>
</evidence>
<dbReference type="eggNOG" id="ENOG502S073">
    <property type="taxonomic scope" value="Eukaryota"/>
</dbReference>
<comment type="caution">
    <text evidence="7">The sequence shown here is derived from an EMBL/GenBank/DDBJ whole genome shotgun (WGS) entry which is preliminary data.</text>
</comment>
<accession>K2SG16</accession>
<evidence type="ECO:0000256" key="1">
    <source>
        <dbReference type="ARBA" id="ARBA00022723"/>
    </source>
</evidence>
<keyword evidence="5" id="KW-0539">Nucleus</keyword>
<dbReference type="InParanoid" id="K2SG16"/>
<dbReference type="OrthoDB" id="9930022at2759"/>
<organism evidence="7 8">
    <name type="scientific">Macrophomina phaseolina (strain MS6)</name>
    <name type="common">Charcoal rot fungus</name>
    <dbReference type="NCBI Taxonomy" id="1126212"/>
    <lineage>
        <taxon>Eukaryota</taxon>
        <taxon>Fungi</taxon>
        <taxon>Dikarya</taxon>
        <taxon>Ascomycota</taxon>
        <taxon>Pezizomycotina</taxon>
        <taxon>Dothideomycetes</taxon>
        <taxon>Dothideomycetes incertae sedis</taxon>
        <taxon>Botryosphaeriales</taxon>
        <taxon>Botryosphaeriaceae</taxon>
        <taxon>Macrophomina</taxon>
    </lineage>
</organism>
<keyword evidence="2" id="KW-0862">Zinc</keyword>
<dbReference type="AlphaFoldDB" id="K2SG16"/>
<evidence type="ECO:0000256" key="4">
    <source>
        <dbReference type="ARBA" id="ARBA00023163"/>
    </source>
</evidence>
<dbReference type="PANTHER" id="PTHR47660">
    <property type="entry name" value="TRANSCRIPTION FACTOR WITH C2H2 AND ZN(2)-CYS(6) DNA BINDING DOMAIN (EUROFUNG)-RELATED-RELATED"/>
    <property type="match status" value="1"/>
</dbReference>
<dbReference type="VEuPathDB" id="FungiDB:MPH_07200"/>
<keyword evidence="1" id="KW-0479">Metal-binding</keyword>
<evidence type="ECO:0000256" key="2">
    <source>
        <dbReference type="ARBA" id="ARBA00022833"/>
    </source>
</evidence>
<keyword evidence="3" id="KW-0805">Transcription regulation</keyword>
<dbReference type="HOGENOM" id="CLU_024655_0_0_1"/>
<keyword evidence="4" id="KW-0804">Transcription</keyword>
<dbReference type="STRING" id="1126212.K2SG16"/>
<proteinExistence type="predicted"/>
<evidence type="ECO:0000256" key="6">
    <source>
        <dbReference type="SAM" id="MobiDB-lite"/>
    </source>
</evidence>
<dbReference type="GO" id="GO:0046872">
    <property type="term" value="F:metal ion binding"/>
    <property type="evidence" value="ECO:0007669"/>
    <property type="project" value="UniProtKB-KW"/>
</dbReference>
<feature type="region of interest" description="Disordered" evidence="6">
    <location>
        <begin position="181"/>
        <end position="204"/>
    </location>
</feature>
<dbReference type="Proteomes" id="UP000007129">
    <property type="component" value="Unassembled WGS sequence"/>
</dbReference>
<gene>
    <name evidence="7" type="ORF">MPH_07200</name>
</gene>
<sequence length="324" mass="36449">MELANDPFNLPSLPLDDFLSPAVVSDIMADPILDNPELAAGPNYQRRVEYVARRIARMPKTFAETAQAPFIHRRLLQDREPAPPPPLQDALSACALYSLKNPHNQALVFRNLEAKACQLIVATADPFRLSRRDLLAALQALLLYQIVRLFDGDIRLRMQAEADEATLLTWTNALRARMRQVGPTGPALPPTPSAAATPSRQQSRPPDWLHWLLEESIRRTVFISIMLKALYAYLKFGYDEFNLKGLGITAQAALWDAQSEFGWRTAYCERDRLEMRLAHWESDLATAGPDDLEELGVLIMAAYRGLESTAEWLGKSHVARYGLE</sequence>
<evidence type="ECO:0000313" key="8">
    <source>
        <dbReference type="Proteomes" id="UP000007129"/>
    </source>
</evidence>